<organism evidence="1 2">
    <name type="scientific">Trichogramma kaykai</name>
    <dbReference type="NCBI Taxonomy" id="54128"/>
    <lineage>
        <taxon>Eukaryota</taxon>
        <taxon>Metazoa</taxon>
        <taxon>Ecdysozoa</taxon>
        <taxon>Arthropoda</taxon>
        <taxon>Hexapoda</taxon>
        <taxon>Insecta</taxon>
        <taxon>Pterygota</taxon>
        <taxon>Neoptera</taxon>
        <taxon>Endopterygota</taxon>
        <taxon>Hymenoptera</taxon>
        <taxon>Apocrita</taxon>
        <taxon>Proctotrupomorpha</taxon>
        <taxon>Chalcidoidea</taxon>
        <taxon>Trichogrammatidae</taxon>
        <taxon>Trichogramma</taxon>
    </lineage>
</organism>
<dbReference type="AlphaFoldDB" id="A0ABD2X9Z9"/>
<evidence type="ECO:0000313" key="1">
    <source>
        <dbReference type="EMBL" id="KAL3401956.1"/>
    </source>
</evidence>
<proteinExistence type="predicted"/>
<gene>
    <name evidence="1" type="ORF">TKK_004968</name>
</gene>
<name>A0ABD2X9Z9_9HYME</name>
<evidence type="ECO:0000313" key="2">
    <source>
        <dbReference type="Proteomes" id="UP001627154"/>
    </source>
</evidence>
<dbReference type="Proteomes" id="UP001627154">
    <property type="component" value="Unassembled WGS sequence"/>
</dbReference>
<comment type="caution">
    <text evidence="1">The sequence shown here is derived from an EMBL/GenBank/DDBJ whole genome shotgun (WGS) entry which is preliminary data.</text>
</comment>
<accession>A0ABD2X9Z9</accession>
<protein>
    <submittedName>
        <fullName evidence="1">Uncharacterized protein</fullName>
    </submittedName>
</protein>
<dbReference type="EMBL" id="JBJJXI010000041">
    <property type="protein sequence ID" value="KAL3401956.1"/>
    <property type="molecule type" value="Genomic_DNA"/>
</dbReference>
<sequence length="179" mass="20471">MGTDDEFENDSEFSYECGATEENIHSSLDEELYDGASMTLREFVVCIGVLKSSSRQTDTQIANILEFFSLVLPKNNKCPQSLYKFKKYVRGIDETILKKHYFCSECVNLAPNTDSNIDDDELLEDETQSISQTQRERTLRRVQLAKKEQCNSMPGSESGGFFETRLAKIDPWGRDRPLI</sequence>
<keyword evidence="2" id="KW-1185">Reference proteome</keyword>
<reference evidence="1 2" key="1">
    <citation type="journal article" date="2024" name="bioRxiv">
        <title>A reference genome for Trichogramma kaykai: A tiny desert-dwelling parasitoid wasp with competing sex-ratio distorters.</title>
        <authorList>
            <person name="Culotta J."/>
            <person name="Lindsey A.R."/>
        </authorList>
    </citation>
    <scope>NUCLEOTIDE SEQUENCE [LARGE SCALE GENOMIC DNA]</scope>
    <source>
        <strain evidence="1 2">KSX58</strain>
    </source>
</reference>